<name>A0ABV5MM38_9ACTN</name>
<keyword evidence="7 8" id="KW-0472">Membrane</keyword>
<feature type="transmembrane region" description="Helical" evidence="8">
    <location>
        <begin position="347"/>
        <end position="367"/>
    </location>
</feature>
<dbReference type="SUPFAM" id="SSF143865">
    <property type="entry name" value="CorA soluble domain-like"/>
    <property type="match status" value="1"/>
</dbReference>
<evidence type="ECO:0000256" key="4">
    <source>
        <dbReference type="ARBA" id="ARBA00022475"/>
    </source>
</evidence>
<dbReference type="Gene3D" id="1.20.58.340">
    <property type="entry name" value="Magnesium transport protein CorA, transmembrane region"/>
    <property type="match status" value="2"/>
</dbReference>
<gene>
    <name evidence="9" type="ORF">ACFFTR_43180</name>
</gene>
<evidence type="ECO:0000256" key="7">
    <source>
        <dbReference type="ARBA" id="ARBA00023136"/>
    </source>
</evidence>
<dbReference type="EMBL" id="JBHMCA010000070">
    <property type="protein sequence ID" value="MFB9449922.1"/>
    <property type="molecule type" value="Genomic_DNA"/>
</dbReference>
<evidence type="ECO:0000256" key="6">
    <source>
        <dbReference type="ARBA" id="ARBA00022989"/>
    </source>
</evidence>
<evidence type="ECO:0000313" key="9">
    <source>
        <dbReference type="EMBL" id="MFB9449922.1"/>
    </source>
</evidence>
<evidence type="ECO:0000256" key="1">
    <source>
        <dbReference type="ARBA" id="ARBA00004651"/>
    </source>
</evidence>
<evidence type="ECO:0000256" key="2">
    <source>
        <dbReference type="ARBA" id="ARBA00009765"/>
    </source>
</evidence>
<keyword evidence="5 8" id="KW-0812">Transmembrane</keyword>
<dbReference type="InterPro" id="IPR045861">
    <property type="entry name" value="CorA_cytoplasmic_dom"/>
</dbReference>
<dbReference type="SUPFAM" id="SSF144083">
    <property type="entry name" value="Magnesium transport protein CorA, transmembrane region"/>
    <property type="match status" value="1"/>
</dbReference>
<keyword evidence="4" id="KW-1003">Cell membrane</keyword>
<dbReference type="PANTHER" id="PTHR46494:SF1">
    <property type="entry name" value="CORA FAMILY METAL ION TRANSPORTER (EUROFUNG)"/>
    <property type="match status" value="1"/>
</dbReference>
<keyword evidence="6 8" id="KW-1133">Transmembrane helix</keyword>
<keyword evidence="10" id="KW-1185">Reference proteome</keyword>
<comment type="similarity">
    <text evidence="2">Belongs to the CorA metal ion transporter (MIT) (TC 1.A.35) family.</text>
</comment>
<dbReference type="RefSeq" id="WP_223093471.1">
    <property type="nucleotide sequence ID" value="NZ_CP061913.1"/>
</dbReference>
<organism evidence="9 10">
    <name type="scientific">Dactylosporangium vinaceum</name>
    <dbReference type="NCBI Taxonomy" id="53362"/>
    <lineage>
        <taxon>Bacteria</taxon>
        <taxon>Bacillati</taxon>
        <taxon>Actinomycetota</taxon>
        <taxon>Actinomycetes</taxon>
        <taxon>Micromonosporales</taxon>
        <taxon>Micromonosporaceae</taxon>
        <taxon>Dactylosporangium</taxon>
    </lineage>
</organism>
<dbReference type="InterPro" id="IPR045863">
    <property type="entry name" value="CorA_TM1_TM2"/>
</dbReference>
<evidence type="ECO:0000256" key="8">
    <source>
        <dbReference type="SAM" id="Phobius"/>
    </source>
</evidence>
<dbReference type="Pfam" id="PF01544">
    <property type="entry name" value="CorA"/>
    <property type="match status" value="1"/>
</dbReference>
<protein>
    <submittedName>
        <fullName evidence="9">Magnesium and cobalt transport protein CorA</fullName>
    </submittedName>
</protein>
<feature type="transmembrane region" description="Helical" evidence="8">
    <location>
        <begin position="316"/>
        <end position="335"/>
    </location>
</feature>
<sequence length="373" mass="41177">MNDTQVSAGRRVGRRVGRLLGRVISGLQPAEPLPQLLPRPEDDAAIMDCALYVRGSRAPGRPGFSDAYATARRRRNGFVWLGLFEPSWAQFTAIAQEVGADDPTVDTTLDRERRPAIERRGDVTVLTLRTARYVEHGELTETSEVVDTGAVTLLIGAHFVVSVRHGGAGALADVREGLQQRPSLLAQGPWSVGYAVVERMVEVYHDVATRVERDVEKLEEVAFLRHGGCDVQQIYQLKRELVEFKRAVLPLQAPLRLMAETTSTLPPGLRQHFTDVLARLGQVVERVATYNELLDSILQARLAQVGLDQNNDMRKIAAWAAMAAVPTAIAGVYGMNFDHMPGTSSPWGFAVAVLVMCAGMLVLYRLFRKSKWL</sequence>
<keyword evidence="3" id="KW-0813">Transport</keyword>
<dbReference type="CDD" id="cd12830">
    <property type="entry name" value="MtCorA-like"/>
    <property type="match status" value="1"/>
</dbReference>
<evidence type="ECO:0000256" key="3">
    <source>
        <dbReference type="ARBA" id="ARBA00022448"/>
    </source>
</evidence>
<dbReference type="InterPro" id="IPR002523">
    <property type="entry name" value="MgTranspt_CorA/ZnTranspt_ZntB"/>
</dbReference>
<dbReference type="PANTHER" id="PTHR46494">
    <property type="entry name" value="CORA FAMILY METAL ION TRANSPORTER (EUROFUNG)"/>
    <property type="match status" value="1"/>
</dbReference>
<dbReference type="Gene3D" id="3.30.460.20">
    <property type="entry name" value="CorA soluble domain-like"/>
    <property type="match status" value="1"/>
</dbReference>
<proteinExistence type="inferred from homology"/>
<accession>A0ABV5MM38</accession>
<evidence type="ECO:0000313" key="10">
    <source>
        <dbReference type="Proteomes" id="UP001589608"/>
    </source>
</evidence>
<dbReference type="Proteomes" id="UP001589608">
    <property type="component" value="Unassembled WGS sequence"/>
</dbReference>
<reference evidence="9 10" key="1">
    <citation type="submission" date="2024-09" db="EMBL/GenBank/DDBJ databases">
        <authorList>
            <person name="Sun Q."/>
            <person name="Mori K."/>
        </authorList>
    </citation>
    <scope>NUCLEOTIDE SEQUENCE [LARGE SCALE GENOMIC DNA]</scope>
    <source>
        <strain evidence="9 10">JCM 3307</strain>
    </source>
</reference>
<evidence type="ECO:0000256" key="5">
    <source>
        <dbReference type="ARBA" id="ARBA00022692"/>
    </source>
</evidence>
<comment type="caution">
    <text evidence="9">The sequence shown here is derived from an EMBL/GenBank/DDBJ whole genome shotgun (WGS) entry which is preliminary data.</text>
</comment>
<comment type="subcellular location">
    <subcellularLocation>
        <location evidence="1">Cell membrane</location>
        <topology evidence="1">Multi-pass membrane protein</topology>
    </subcellularLocation>
</comment>